<evidence type="ECO:0000313" key="3">
    <source>
        <dbReference type="Proteomes" id="UP000587462"/>
    </source>
</evidence>
<dbReference type="InterPro" id="IPR000595">
    <property type="entry name" value="cNMP-bd_dom"/>
</dbReference>
<evidence type="ECO:0000313" key="2">
    <source>
        <dbReference type="EMBL" id="NVK77582.1"/>
    </source>
</evidence>
<evidence type="ECO:0000259" key="1">
    <source>
        <dbReference type="PROSITE" id="PS50042"/>
    </source>
</evidence>
<dbReference type="Gene3D" id="2.60.120.10">
    <property type="entry name" value="Jelly Rolls"/>
    <property type="match status" value="1"/>
</dbReference>
<dbReference type="SMART" id="SM00100">
    <property type="entry name" value="cNMP"/>
    <property type="match status" value="1"/>
</dbReference>
<dbReference type="InterPro" id="IPR018490">
    <property type="entry name" value="cNMP-bd_dom_sf"/>
</dbReference>
<dbReference type="GO" id="GO:0005829">
    <property type="term" value="C:cytosol"/>
    <property type="evidence" value="ECO:0007669"/>
    <property type="project" value="TreeGrafter"/>
</dbReference>
<dbReference type="InterPro" id="IPR045641">
    <property type="entry name" value="SrpI-like"/>
</dbReference>
<dbReference type="PANTHER" id="PTHR24567:SF74">
    <property type="entry name" value="HTH-TYPE TRANSCRIPTIONAL REGULATOR ARCR"/>
    <property type="match status" value="1"/>
</dbReference>
<dbReference type="CDD" id="cd00038">
    <property type="entry name" value="CAP_ED"/>
    <property type="match status" value="1"/>
</dbReference>
<dbReference type="PANTHER" id="PTHR24567">
    <property type="entry name" value="CRP FAMILY TRANSCRIPTIONAL REGULATORY PROTEIN"/>
    <property type="match status" value="1"/>
</dbReference>
<dbReference type="InterPro" id="IPR014710">
    <property type="entry name" value="RmlC-like_jellyroll"/>
</dbReference>
<keyword evidence="3" id="KW-1185">Reference proteome</keyword>
<name>A0A7Y7E6V8_STRMO</name>
<dbReference type="SUPFAM" id="SSF51206">
    <property type="entry name" value="cAMP-binding domain-like"/>
    <property type="match status" value="1"/>
</dbReference>
<sequence>MTTSVESGADAGIPPGRLSLSTEAARNLATTTKSVPQMQGITSRWLLRLLPWVQISGGTYRVNRRLTHTLGDGRVEFVTTGAAVSVIPAELGELPPLRGFSGADVLEELAGRFVQREFRPGDVLVEAGQPADQVVLVAHGKLSKVHEGRYGDPAALGVLADGDHFGDQGLATTEAGTWDFTVKAVTACTVLALPLQEFHELAERSPELRAHIEAFREAAARPRNEHGESAIDVASGHVGEPALPGVFADYERAPREYGLSVAQTVLR</sequence>
<feature type="non-terminal residue" evidence="2">
    <location>
        <position position="267"/>
    </location>
</feature>
<comment type="caution">
    <text evidence="2">The sequence shown here is derived from an EMBL/GenBank/DDBJ whole genome shotgun (WGS) entry which is preliminary data.</text>
</comment>
<dbReference type="InterPro" id="IPR018488">
    <property type="entry name" value="cNMP-bd_CS"/>
</dbReference>
<dbReference type="InterPro" id="IPR050397">
    <property type="entry name" value="Env_Response_Regulators"/>
</dbReference>
<dbReference type="PROSITE" id="PS50042">
    <property type="entry name" value="CNMP_BINDING_3"/>
    <property type="match status" value="1"/>
</dbReference>
<dbReference type="RefSeq" id="WP_171079371.1">
    <property type="nucleotide sequence ID" value="NZ_JABBXF010000013.1"/>
</dbReference>
<dbReference type="Pfam" id="PF19307">
    <property type="entry name" value="SrpI-like"/>
    <property type="match status" value="1"/>
</dbReference>
<feature type="domain" description="Cyclic nucleotide-binding" evidence="1">
    <location>
        <begin position="106"/>
        <end position="209"/>
    </location>
</feature>
<dbReference type="GO" id="GO:0003700">
    <property type="term" value="F:DNA-binding transcription factor activity"/>
    <property type="evidence" value="ECO:0007669"/>
    <property type="project" value="TreeGrafter"/>
</dbReference>
<dbReference type="Pfam" id="PF00027">
    <property type="entry name" value="cNMP_binding"/>
    <property type="match status" value="1"/>
</dbReference>
<organism evidence="2 3">
    <name type="scientific">Streptomyces morookaense</name>
    <name type="common">Streptoverticillium morookaense</name>
    <dbReference type="NCBI Taxonomy" id="1970"/>
    <lineage>
        <taxon>Bacteria</taxon>
        <taxon>Bacillati</taxon>
        <taxon>Actinomycetota</taxon>
        <taxon>Actinomycetes</taxon>
        <taxon>Kitasatosporales</taxon>
        <taxon>Streptomycetaceae</taxon>
        <taxon>Streptomyces</taxon>
    </lineage>
</organism>
<dbReference type="AlphaFoldDB" id="A0A7Y7E6V8"/>
<reference evidence="2 3" key="1">
    <citation type="submission" date="2020-04" db="EMBL/GenBank/DDBJ databases">
        <title>Draft Genome Sequence of Streptomyces morookaense DSM 40503, an 8-azaguanine-producing strain.</title>
        <authorList>
            <person name="Qi J."/>
            <person name="Gao J.-M."/>
        </authorList>
    </citation>
    <scope>NUCLEOTIDE SEQUENCE [LARGE SCALE GENOMIC DNA]</scope>
    <source>
        <strain evidence="2 3">DSM 40503</strain>
    </source>
</reference>
<dbReference type="EMBL" id="JABBXF010000013">
    <property type="protein sequence ID" value="NVK77582.1"/>
    <property type="molecule type" value="Genomic_DNA"/>
</dbReference>
<protein>
    <submittedName>
        <fullName evidence="2">Cyclic nucleotide-binding domain-containing protein</fullName>
    </submittedName>
</protein>
<dbReference type="PROSITE" id="PS00888">
    <property type="entry name" value="CNMP_BINDING_1"/>
    <property type="match status" value="1"/>
</dbReference>
<proteinExistence type="predicted"/>
<gene>
    <name evidence="2" type="ORF">HG542_07875</name>
</gene>
<accession>A0A7Y7E6V8</accession>
<dbReference type="Proteomes" id="UP000587462">
    <property type="component" value="Unassembled WGS sequence"/>
</dbReference>